<dbReference type="KEGG" id="mpar:F7D14_11180"/>
<evidence type="ECO:0000256" key="1">
    <source>
        <dbReference type="ARBA" id="ARBA00004141"/>
    </source>
</evidence>
<feature type="transmembrane region" description="Helical" evidence="5">
    <location>
        <begin position="137"/>
        <end position="161"/>
    </location>
</feature>
<gene>
    <name evidence="7" type="ORF">F7D14_11180</name>
</gene>
<evidence type="ECO:0000256" key="5">
    <source>
        <dbReference type="SAM" id="Phobius"/>
    </source>
</evidence>
<dbReference type="InterPro" id="IPR020846">
    <property type="entry name" value="MFS_dom"/>
</dbReference>
<dbReference type="GO" id="GO:0022857">
    <property type="term" value="F:transmembrane transporter activity"/>
    <property type="evidence" value="ECO:0007669"/>
    <property type="project" value="InterPro"/>
</dbReference>
<dbReference type="Gene3D" id="1.20.1720.10">
    <property type="entry name" value="Multidrug resistance protein D"/>
    <property type="match status" value="1"/>
</dbReference>
<evidence type="ECO:0000259" key="6">
    <source>
        <dbReference type="PROSITE" id="PS50850"/>
    </source>
</evidence>
<comment type="subcellular location">
    <subcellularLocation>
        <location evidence="1">Membrane</location>
        <topology evidence="1">Multi-pass membrane protein</topology>
    </subcellularLocation>
</comment>
<proteinExistence type="predicted"/>
<keyword evidence="4 5" id="KW-0472">Membrane</keyword>
<feature type="transmembrane region" description="Helical" evidence="5">
    <location>
        <begin position="200"/>
        <end position="221"/>
    </location>
</feature>
<organism evidence="7 8">
    <name type="scientific">Methylocystis parvus</name>
    <dbReference type="NCBI Taxonomy" id="134"/>
    <lineage>
        <taxon>Bacteria</taxon>
        <taxon>Pseudomonadati</taxon>
        <taxon>Pseudomonadota</taxon>
        <taxon>Alphaproteobacteria</taxon>
        <taxon>Hyphomicrobiales</taxon>
        <taxon>Methylocystaceae</taxon>
        <taxon>Methylocystis</taxon>
    </lineage>
</organism>
<dbReference type="Proteomes" id="UP000422569">
    <property type="component" value="Chromosome"/>
</dbReference>
<keyword evidence="2 5" id="KW-0812">Transmembrane</keyword>
<feature type="transmembrane region" description="Helical" evidence="5">
    <location>
        <begin position="83"/>
        <end position="102"/>
    </location>
</feature>
<dbReference type="RefSeq" id="WP_016919434.1">
    <property type="nucleotide sequence ID" value="NZ_CP044331.1"/>
</dbReference>
<evidence type="ECO:0000256" key="2">
    <source>
        <dbReference type="ARBA" id="ARBA00022692"/>
    </source>
</evidence>
<feature type="transmembrane region" description="Helical" evidence="5">
    <location>
        <begin position="227"/>
        <end position="247"/>
    </location>
</feature>
<feature type="transmembrane region" description="Helical" evidence="5">
    <location>
        <begin position="268"/>
        <end position="291"/>
    </location>
</feature>
<evidence type="ECO:0000313" key="7">
    <source>
        <dbReference type="EMBL" id="QGM97982.1"/>
    </source>
</evidence>
<dbReference type="Pfam" id="PF07690">
    <property type="entry name" value="MFS_1"/>
    <property type="match status" value="2"/>
</dbReference>
<dbReference type="PANTHER" id="PTHR23501">
    <property type="entry name" value="MAJOR FACILITATOR SUPERFAMILY"/>
    <property type="match status" value="1"/>
</dbReference>
<feature type="transmembrane region" description="Helical" evidence="5">
    <location>
        <begin position="48"/>
        <end position="71"/>
    </location>
</feature>
<dbReference type="InterPro" id="IPR036259">
    <property type="entry name" value="MFS_trans_sf"/>
</dbReference>
<evidence type="ECO:0000313" key="8">
    <source>
        <dbReference type="Proteomes" id="UP000422569"/>
    </source>
</evidence>
<dbReference type="CDD" id="cd17503">
    <property type="entry name" value="MFS_LmrB_MDR_like"/>
    <property type="match status" value="1"/>
</dbReference>
<feature type="transmembrane region" description="Helical" evidence="5">
    <location>
        <begin position="395"/>
        <end position="416"/>
    </location>
</feature>
<dbReference type="EMBL" id="CP044331">
    <property type="protein sequence ID" value="QGM97982.1"/>
    <property type="molecule type" value="Genomic_DNA"/>
</dbReference>
<accession>A0A6B8M7Q6</accession>
<evidence type="ECO:0000256" key="4">
    <source>
        <dbReference type="ARBA" id="ARBA00023136"/>
    </source>
</evidence>
<feature type="transmembrane region" description="Helical" evidence="5">
    <location>
        <begin position="167"/>
        <end position="188"/>
    </location>
</feature>
<feature type="transmembrane region" description="Helical" evidence="5">
    <location>
        <begin position="436"/>
        <end position="456"/>
    </location>
</feature>
<keyword evidence="8" id="KW-1185">Reference proteome</keyword>
<name>A0A6B8M7Q6_9HYPH</name>
<dbReference type="InterPro" id="IPR011701">
    <property type="entry name" value="MFS"/>
</dbReference>
<protein>
    <submittedName>
        <fullName evidence="7">MFS transporter</fullName>
    </submittedName>
</protein>
<dbReference type="PROSITE" id="PS50850">
    <property type="entry name" value="MFS"/>
    <property type="match status" value="1"/>
</dbReference>
<keyword evidence="3 5" id="KW-1133">Transmembrane helix</keyword>
<dbReference type="Gene3D" id="1.20.1250.20">
    <property type="entry name" value="MFS general substrate transporter like domains"/>
    <property type="match status" value="1"/>
</dbReference>
<dbReference type="PRINTS" id="PR01036">
    <property type="entry name" value="TCRTETB"/>
</dbReference>
<feature type="transmembrane region" description="Helical" evidence="5">
    <location>
        <begin position="108"/>
        <end position="125"/>
    </location>
</feature>
<feature type="transmembrane region" description="Helical" evidence="5">
    <location>
        <begin position="332"/>
        <end position="353"/>
    </location>
</feature>
<dbReference type="AlphaFoldDB" id="A0A6B8M7Q6"/>
<dbReference type="GO" id="GO:0005886">
    <property type="term" value="C:plasma membrane"/>
    <property type="evidence" value="ECO:0007669"/>
    <property type="project" value="TreeGrafter"/>
</dbReference>
<sequence>MTEEKRLPFSFVTPLIIATALFMEQLDGTVLATALPAMAADMREDPVALKLALTSYLLSLAVFIPLSGWVADRFGARRVLRSAIAVFTFGSILCGFSDSLAAIVAARVVQGMGGAMMVPVGRLVLLRTAPRHQLVRALAWLTVPALIGPLIGPPLGGFLVTFFDWRYIFWINVPIGLLGAGLTGRFIPQLYGEHPRPLDVAGAALSGVGLSFTMFGFTILGRGFAPPWIVAAIIALGAAAIAAYIAHARRAEHPILDLALLRIPTFRAAIVGGFLFRVGLGAIPFLLPLLLQVGFGLSAYESGLLTFVATAGAMVMKTTAQPILKRFGFRRVLIVNALISTCFLVANGFFTAATPHAAIMAALLVGGFFRSLQFTALNAIAYADIPESSMSNATSFAAVGQQLSLSAGVAIGAAALEWARATHGGGMLQAQDFAPAFFVVAAVSGASALAFVDLSADAGDELTGRKAARQGV</sequence>
<evidence type="ECO:0000256" key="3">
    <source>
        <dbReference type="ARBA" id="ARBA00022989"/>
    </source>
</evidence>
<feature type="transmembrane region" description="Helical" evidence="5">
    <location>
        <begin position="359"/>
        <end position="383"/>
    </location>
</feature>
<reference evidence="7 8" key="1">
    <citation type="submission" date="2019-09" db="EMBL/GenBank/DDBJ databases">
        <title>Isolation and complete genome sequencing of Methylocystis species.</title>
        <authorList>
            <person name="Rumah B.L."/>
            <person name="Stead C.E."/>
            <person name="Stevens B.C."/>
            <person name="Minton N.P."/>
            <person name="Grosse-Honebrink A."/>
            <person name="Zhang Y."/>
        </authorList>
    </citation>
    <scope>NUCLEOTIDE SEQUENCE [LARGE SCALE GENOMIC DNA]</scope>
    <source>
        <strain evidence="7 8">BRCS2</strain>
    </source>
</reference>
<dbReference type="PANTHER" id="PTHR23501:SF1">
    <property type="entry name" value="TRANSPORT PROTEIN HSRA-RELATED"/>
    <property type="match status" value="1"/>
</dbReference>
<feature type="domain" description="Major facilitator superfamily (MFS) profile" evidence="6">
    <location>
        <begin position="13"/>
        <end position="459"/>
    </location>
</feature>
<dbReference type="SUPFAM" id="SSF103473">
    <property type="entry name" value="MFS general substrate transporter"/>
    <property type="match status" value="1"/>
</dbReference>